<sequence length="132" mass="15629">MSWPAEGLEFFTREEFDAPDEMDSFTLLFIDEVRRRLGLPIRITSDYRTDEETEAFTRMMRPGRNPHPRRTALDWKPVPFTMHTRILCLGIVGTMYKEGLCPRIGLEIADKHFHTDTDAILKRPWLWFGRSR</sequence>
<gene>
    <name evidence="1" type="ORF">LCGC14_3041720</name>
</gene>
<comment type="caution">
    <text evidence="1">The sequence shown here is derived from an EMBL/GenBank/DDBJ whole genome shotgun (WGS) entry which is preliminary data.</text>
</comment>
<organism evidence="1">
    <name type="scientific">marine sediment metagenome</name>
    <dbReference type="NCBI Taxonomy" id="412755"/>
    <lineage>
        <taxon>unclassified sequences</taxon>
        <taxon>metagenomes</taxon>
        <taxon>ecological metagenomes</taxon>
    </lineage>
</organism>
<reference evidence="1" key="1">
    <citation type="journal article" date="2015" name="Nature">
        <title>Complex archaea that bridge the gap between prokaryotes and eukaryotes.</title>
        <authorList>
            <person name="Spang A."/>
            <person name="Saw J.H."/>
            <person name="Jorgensen S.L."/>
            <person name="Zaremba-Niedzwiedzka K."/>
            <person name="Martijn J."/>
            <person name="Lind A.E."/>
            <person name="van Eijk R."/>
            <person name="Schleper C."/>
            <person name="Guy L."/>
            <person name="Ettema T.J."/>
        </authorList>
    </citation>
    <scope>NUCLEOTIDE SEQUENCE</scope>
</reference>
<accession>A0A0F8XCL5</accession>
<evidence type="ECO:0000313" key="1">
    <source>
        <dbReference type="EMBL" id="KKK58705.1"/>
    </source>
</evidence>
<dbReference type="EMBL" id="LAZR01063841">
    <property type="protein sequence ID" value="KKK58705.1"/>
    <property type="molecule type" value="Genomic_DNA"/>
</dbReference>
<dbReference type="AlphaFoldDB" id="A0A0F8XCL5"/>
<proteinExistence type="predicted"/>
<evidence type="ECO:0008006" key="2">
    <source>
        <dbReference type="Google" id="ProtNLM"/>
    </source>
</evidence>
<protein>
    <recommendedName>
        <fullName evidence="2">Peptidase M15A C-terminal domain-containing protein</fullName>
    </recommendedName>
</protein>
<name>A0A0F8XCL5_9ZZZZ</name>